<keyword evidence="9" id="KW-1185">Reference proteome</keyword>
<gene>
    <name evidence="8" type="ORF">FGK64_05655</name>
</gene>
<dbReference type="Pfam" id="PF01810">
    <property type="entry name" value="LysE"/>
    <property type="match status" value="1"/>
</dbReference>
<name>A0ABY2XEJ5_9RHOB</name>
<feature type="transmembrane region" description="Helical" evidence="7">
    <location>
        <begin position="109"/>
        <end position="131"/>
    </location>
</feature>
<evidence type="ECO:0000256" key="2">
    <source>
        <dbReference type="ARBA" id="ARBA00007928"/>
    </source>
</evidence>
<evidence type="ECO:0000256" key="4">
    <source>
        <dbReference type="ARBA" id="ARBA00022692"/>
    </source>
</evidence>
<evidence type="ECO:0000313" key="9">
    <source>
        <dbReference type="Proteomes" id="UP001191082"/>
    </source>
</evidence>
<comment type="similarity">
    <text evidence="2">Belongs to the Rht family.</text>
</comment>
<sequence>MSVEFLLTALIVCLTPGIGVIFTLSTALGGGLSRGLWAALGCTIVTAVHLAAAMAGLAAILHTSALLFQTIKFAGVAYLLWMAWTTLRGTGALRVEPDRAARSSAPATIVMRGILLNLLNPKLPIFFVAFLPQFMPADAAAPTLLMAQLGAGFVAMTGAVMVGYALVSSVVRAHLVENQRAMTWMRRAFAASFAGLAARLMAERA</sequence>
<dbReference type="RefSeq" id="WP_138862787.1">
    <property type="nucleotide sequence ID" value="NZ_VCPC01000001.1"/>
</dbReference>
<dbReference type="PANTHER" id="PTHR30086:SF14">
    <property type="entry name" value="HOMOSERINE_HOMOSERINE LACTONE EFFLUX PROTEIN"/>
    <property type="match status" value="1"/>
</dbReference>
<dbReference type="EMBL" id="VCPC01000001">
    <property type="protein sequence ID" value="TMV15442.1"/>
    <property type="molecule type" value="Genomic_DNA"/>
</dbReference>
<accession>A0ABY2XEJ5</accession>
<dbReference type="InterPro" id="IPR001123">
    <property type="entry name" value="LeuE-type"/>
</dbReference>
<evidence type="ECO:0000256" key="3">
    <source>
        <dbReference type="ARBA" id="ARBA00022475"/>
    </source>
</evidence>
<dbReference type="PANTHER" id="PTHR30086">
    <property type="entry name" value="ARGININE EXPORTER PROTEIN ARGO"/>
    <property type="match status" value="1"/>
</dbReference>
<proteinExistence type="inferred from homology"/>
<reference evidence="8 9" key="1">
    <citation type="submission" date="2019-05" db="EMBL/GenBank/DDBJ databases">
        <title>Marivita sp. nov. isolated from sea sediment.</title>
        <authorList>
            <person name="Kim W."/>
        </authorList>
    </citation>
    <scope>NUCLEOTIDE SEQUENCE [LARGE SCALE GENOMIC DNA]</scope>
    <source>
        <strain evidence="8 9">CAU 1492</strain>
    </source>
</reference>
<comment type="caution">
    <text evidence="8">The sequence shown here is derived from an EMBL/GenBank/DDBJ whole genome shotgun (WGS) entry which is preliminary data.</text>
</comment>
<evidence type="ECO:0000256" key="6">
    <source>
        <dbReference type="ARBA" id="ARBA00023136"/>
    </source>
</evidence>
<feature type="transmembrane region" description="Helical" evidence="7">
    <location>
        <begin position="36"/>
        <end position="60"/>
    </location>
</feature>
<protein>
    <submittedName>
        <fullName evidence="8">LysE family translocator</fullName>
    </submittedName>
</protein>
<evidence type="ECO:0000313" key="8">
    <source>
        <dbReference type="EMBL" id="TMV15442.1"/>
    </source>
</evidence>
<evidence type="ECO:0000256" key="5">
    <source>
        <dbReference type="ARBA" id="ARBA00022989"/>
    </source>
</evidence>
<dbReference type="Proteomes" id="UP001191082">
    <property type="component" value="Unassembled WGS sequence"/>
</dbReference>
<evidence type="ECO:0000256" key="1">
    <source>
        <dbReference type="ARBA" id="ARBA00004651"/>
    </source>
</evidence>
<keyword evidence="5 7" id="KW-1133">Transmembrane helix</keyword>
<keyword evidence="6 7" id="KW-0472">Membrane</keyword>
<organism evidence="8 9">
    <name type="scientific">Arenibacterium halophilum</name>
    <dbReference type="NCBI Taxonomy" id="2583821"/>
    <lineage>
        <taxon>Bacteria</taxon>
        <taxon>Pseudomonadati</taxon>
        <taxon>Pseudomonadota</taxon>
        <taxon>Alphaproteobacteria</taxon>
        <taxon>Rhodobacterales</taxon>
        <taxon>Paracoccaceae</taxon>
        <taxon>Arenibacterium</taxon>
    </lineage>
</organism>
<dbReference type="PIRSF" id="PIRSF006324">
    <property type="entry name" value="LeuE"/>
    <property type="match status" value="1"/>
</dbReference>
<feature type="transmembrane region" description="Helical" evidence="7">
    <location>
        <begin position="151"/>
        <end position="172"/>
    </location>
</feature>
<keyword evidence="3" id="KW-1003">Cell membrane</keyword>
<evidence type="ECO:0000256" key="7">
    <source>
        <dbReference type="SAM" id="Phobius"/>
    </source>
</evidence>
<feature type="transmembrane region" description="Helical" evidence="7">
    <location>
        <begin position="66"/>
        <end position="84"/>
    </location>
</feature>
<feature type="transmembrane region" description="Helical" evidence="7">
    <location>
        <begin position="6"/>
        <end position="24"/>
    </location>
</feature>
<comment type="subcellular location">
    <subcellularLocation>
        <location evidence="1">Cell membrane</location>
        <topology evidence="1">Multi-pass membrane protein</topology>
    </subcellularLocation>
</comment>
<keyword evidence="4 7" id="KW-0812">Transmembrane</keyword>